<accession>A0ABS9INP6</accession>
<keyword evidence="2" id="KW-1133">Transmembrane helix</keyword>
<evidence type="ECO:0000313" key="4">
    <source>
        <dbReference type="Proteomes" id="UP001200110"/>
    </source>
</evidence>
<gene>
    <name evidence="3" type="ORF">L5G33_01650</name>
</gene>
<feature type="transmembrane region" description="Helical" evidence="2">
    <location>
        <begin position="85"/>
        <end position="103"/>
    </location>
</feature>
<organism evidence="3 4">
    <name type="scientific">Gordonia liuliyuniae</name>
    <dbReference type="NCBI Taxonomy" id="2911517"/>
    <lineage>
        <taxon>Bacteria</taxon>
        <taxon>Bacillati</taxon>
        <taxon>Actinomycetota</taxon>
        <taxon>Actinomycetes</taxon>
        <taxon>Mycobacteriales</taxon>
        <taxon>Gordoniaceae</taxon>
        <taxon>Gordonia</taxon>
    </lineage>
</organism>
<dbReference type="RefSeq" id="WP_236996392.1">
    <property type="nucleotide sequence ID" value="NZ_JAKKOR010000001.1"/>
</dbReference>
<evidence type="ECO:0000313" key="3">
    <source>
        <dbReference type="EMBL" id="MCF8587169.1"/>
    </source>
</evidence>
<comment type="caution">
    <text evidence="3">The sequence shown here is derived from an EMBL/GenBank/DDBJ whole genome shotgun (WGS) entry which is preliminary data.</text>
</comment>
<keyword evidence="4" id="KW-1185">Reference proteome</keyword>
<reference evidence="3 4" key="1">
    <citation type="submission" date="2022-01" db="EMBL/GenBank/DDBJ databases">
        <authorList>
            <person name="Huang Y."/>
        </authorList>
    </citation>
    <scope>NUCLEOTIDE SEQUENCE [LARGE SCALE GENOMIC DNA]</scope>
    <source>
        <strain evidence="3 4">HY366</strain>
    </source>
</reference>
<sequence>MSTDPNNDPILGSTDDVDPDLATTSPIEPVDDTPAPPQPAAQQRAELADTVDALHDRLDVRRRAIDEASVRTDQVKEQAVEHKNTLLGVAGGVGAVAVLVIVARRRRSDRQDRER</sequence>
<dbReference type="EMBL" id="JAKKOR010000001">
    <property type="protein sequence ID" value="MCF8587169.1"/>
    <property type="molecule type" value="Genomic_DNA"/>
</dbReference>
<keyword evidence="2" id="KW-0812">Transmembrane</keyword>
<keyword evidence="2" id="KW-0472">Membrane</keyword>
<dbReference type="Proteomes" id="UP001200110">
    <property type="component" value="Unassembled WGS sequence"/>
</dbReference>
<feature type="region of interest" description="Disordered" evidence="1">
    <location>
        <begin position="1"/>
        <end position="47"/>
    </location>
</feature>
<protein>
    <submittedName>
        <fullName evidence="3">Deoxyuridine 5'-triphosphate nucleotidohydrolase</fullName>
    </submittedName>
</protein>
<evidence type="ECO:0000256" key="1">
    <source>
        <dbReference type="SAM" id="MobiDB-lite"/>
    </source>
</evidence>
<evidence type="ECO:0000256" key="2">
    <source>
        <dbReference type="SAM" id="Phobius"/>
    </source>
</evidence>
<proteinExistence type="predicted"/>
<name>A0ABS9INP6_9ACTN</name>